<protein>
    <submittedName>
        <fullName evidence="2">Uncharacterized protein</fullName>
    </submittedName>
</protein>
<dbReference type="AlphaFoldDB" id="A0A1S4KJN0"/>
<evidence type="ECO:0000313" key="2">
    <source>
        <dbReference type="EnsemblMetazoa" id="CPIJ039843-PA"/>
    </source>
</evidence>
<keyword evidence="3" id="KW-1185">Reference proteome</keyword>
<dbReference type="InParanoid" id="A0A1S4KJN0"/>
<reference evidence="2" key="1">
    <citation type="submission" date="2020-05" db="UniProtKB">
        <authorList>
            <consortium name="EnsemblMetazoa"/>
        </authorList>
    </citation>
    <scope>IDENTIFICATION</scope>
    <source>
        <strain evidence="2">JHB</strain>
    </source>
</reference>
<dbReference type="EnsemblMetazoa" id="CPIJ039843-RA">
    <property type="protein sequence ID" value="CPIJ039843-PA"/>
    <property type="gene ID" value="CPIJ039843"/>
</dbReference>
<dbReference type="OrthoDB" id="10063916at2759"/>
<dbReference type="VEuPathDB" id="VectorBase:CPIJ039843"/>
<feature type="compositionally biased region" description="Low complexity" evidence="1">
    <location>
        <begin position="111"/>
        <end position="130"/>
    </location>
</feature>
<sequence length="188" mass="19671">MSLDNSSSMDEEYASHMASYGAAALLDGDHHSAKRIKLEADVDNNNGGSLSEQLLLLSARIGQNGDKSGGLDMRVGRDESSGVGEGLAASSSVVGGGGGIYGSGLNSNNNNNSDALNNNNTNSNGSGTNSIKSKIGDVDEVKFGEFSKFLADSEKDESMTTVLELLHGEFLKLSRVLLSEIVSRAHWS</sequence>
<evidence type="ECO:0000256" key="1">
    <source>
        <dbReference type="SAM" id="MobiDB-lite"/>
    </source>
</evidence>
<organism evidence="2 3">
    <name type="scientific">Culex quinquefasciatus</name>
    <name type="common">Southern house mosquito</name>
    <name type="synonym">Culex pungens</name>
    <dbReference type="NCBI Taxonomy" id="7176"/>
    <lineage>
        <taxon>Eukaryota</taxon>
        <taxon>Metazoa</taxon>
        <taxon>Ecdysozoa</taxon>
        <taxon>Arthropoda</taxon>
        <taxon>Hexapoda</taxon>
        <taxon>Insecta</taxon>
        <taxon>Pterygota</taxon>
        <taxon>Neoptera</taxon>
        <taxon>Endopterygota</taxon>
        <taxon>Diptera</taxon>
        <taxon>Nematocera</taxon>
        <taxon>Culicoidea</taxon>
        <taxon>Culicidae</taxon>
        <taxon>Culicinae</taxon>
        <taxon>Culicini</taxon>
        <taxon>Culex</taxon>
        <taxon>Culex</taxon>
    </lineage>
</organism>
<accession>A0A1S4KJN0</accession>
<feature type="region of interest" description="Disordered" evidence="1">
    <location>
        <begin position="111"/>
        <end position="131"/>
    </location>
</feature>
<name>A0A1S4KJN0_CULQU</name>
<evidence type="ECO:0000313" key="3">
    <source>
        <dbReference type="Proteomes" id="UP000002320"/>
    </source>
</evidence>
<proteinExistence type="predicted"/>
<dbReference type="Proteomes" id="UP000002320">
    <property type="component" value="Unassembled WGS sequence"/>
</dbReference>
<dbReference type="VEuPathDB" id="VectorBase:CQUJHB003447"/>